<gene>
    <name evidence="3" type="ORF">ASPCAL08466</name>
</gene>
<dbReference type="PANTHER" id="PTHR28108:SF1">
    <property type="entry name" value="SWR1-COMPLEX PROTEIN 3"/>
    <property type="match status" value="1"/>
</dbReference>
<sequence>MAEKRRLSARERREPAAKRRVSEATTRASSPAQPQTSSKRKGSTPAVASSPASTPLPEPETVGPPLPTKVKDGEALPTLPAPQPTELPLKEYQSIAESAVLLASLERSKKKWLSDGILVRYWTKPKKTKREQIEGKNPPKESMSKVGPCNIVVGPHLFDAMLYTVKDPNAPPPVQYTPTQRPMVHYGPPNNFQQYHPYPHPPQSNPNQRPHPSHPSHGTPTPQGYPQGSRPPPPPPTRTPNNQPPHRPSGPQSTQRPATNQQPPAQPPKPNPDPVIQMLATRAAQDPELKALMRLVASTNATQEQLRTFQAHIDELNAIIRAREQQQRRQQQQQQQQSTQTPTPSSAQPPRPPQPAAQTPQQPPSQRPSQPPATPQQQPPQHSPPQQTPTPQAQSQQSPDPQSRVEVQIPKRPQPASTPQNLSTGSPASHTSTSQPTPAAPQVKQEPGVGTASTPQVSSPGVAATPQQTPATQSIPPHQQQPANQRPGPQFSQYQQPPYQGQAAIQSRPPQYGSPNAYYRATPPRPPAPPRLNYKSVVFEFTSPLTPYGSSTSGHAGSGDRYLFPENTILEWLPGGTTVLASFLVVRKVDPNTPFPIETASDVTTSRAKGKSAPKSKKADKNKDKGGEAKGQDETNAKKAENAQNPSDNKEPAADSKQVVQGGQDAKTTDSKQSTSDNQQSKDTTNDDKNPNLKEYYQPVTFRIYSNNPKTLEPLARVVKPQEEVRKYMNEIMDRAERAPDGFLAYQLPREQPIEDHELESDRKGGTPVPSSVVNGRSKLSRGRTVGEDSDAENTDRPMEDEEEEEEELKDFYGAPTGLFTLGV</sequence>
<feature type="compositionally biased region" description="Low complexity" evidence="1">
    <location>
        <begin position="254"/>
        <end position="263"/>
    </location>
</feature>
<reference evidence="4" key="1">
    <citation type="journal article" date="2016" name="Genome Announc.">
        <title>Draft genome sequences of fungus Aspergillus calidoustus.</title>
        <authorList>
            <person name="Horn F."/>
            <person name="Linde J."/>
            <person name="Mattern D.J."/>
            <person name="Walther G."/>
            <person name="Guthke R."/>
            <person name="Scherlach K."/>
            <person name="Martin K."/>
            <person name="Brakhage A.A."/>
            <person name="Petzke L."/>
            <person name="Valiante V."/>
        </authorList>
    </citation>
    <scope>NUCLEOTIDE SEQUENCE [LARGE SCALE GENOMIC DNA]</scope>
    <source>
        <strain evidence="4">SF006504</strain>
    </source>
</reference>
<evidence type="ECO:0000313" key="4">
    <source>
        <dbReference type="Proteomes" id="UP000054771"/>
    </source>
</evidence>
<dbReference type="OrthoDB" id="5338195at2759"/>
<feature type="region of interest" description="Disordered" evidence="1">
    <location>
        <begin position="1"/>
        <end position="85"/>
    </location>
</feature>
<dbReference type="InterPro" id="IPR037651">
    <property type="entry name" value="Swc3"/>
</dbReference>
<dbReference type="InterPro" id="IPR057558">
    <property type="entry name" value="Swc3_dom"/>
</dbReference>
<feature type="compositionally biased region" description="Basic and acidic residues" evidence="1">
    <location>
        <begin position="752"/>
        <end position="765"/>
    </location>
</feature>
<feature type="compositionally biased region" description="Low complexity" evidence="1">
    <location>
        <begin position="205"/>
        <end position="228"/>
    </location>
</feature>
<evidence type="ECO:0000313" key="3">
    <source>
        <dbReference type="EMBL" id="CEN61818.1"/>
    </source>
</evidence>
<feature type="compositionally biased region" description="Polar residues" evidence="1">
    <location>
        <begin position="415"/>
        <end position="437"/>
    </location>
</feature>
<feature type="compositionally biased region" description="Acidic residues" evidence="1">
    <location>
        <begin position="788"/>
        <end position="809"/>
    </location>
</feature>
<dbReference type="Pfam" id="PF24707">
    <property type="entry name" value="Swc3"/>
    <property type="match status" value="1"/>
</dbReference>
<accession>A0A0U5GS44</accession>
<feature type="compositionally biased region" description="Low complexity" evidence="1">
    <location>
        <begin position="328"/>
        <end position="346"/>
    </location>
</feature>
<keyword evidence="4" id="KW-1185">Reference proteome</keyword>
<feature type="region of interest" description="Disordered" evidence="1">
    <location>
        <begin position="750"/>
        <end position="824"/>
    </location>
</feature>
<dbReference type="GO" id="GO:0140849">
    <property type="term" value="F:ATP-dependent H2AZ histone chaperone activity"/>
    <property type="evidence" value="ECO:0007669"/>
    <property type="project" value="InterPro"/>
</dbReference>
<feature type="compositionally biased region" description="Pro residues" evidence="1">
    <location>
        <begin position="54"/>
        <end position="67"/>
    </location>
</feature>
<name>A0A0U5GS44_ASPCI</name>
<feature type="compositionally biased region" description="Polar residues" evidence="1">
    <location>
        <begin position="451"/>
        <end position="484"/>
    </location>
</feature>
<feature type="compositionally biased region" description="Low complexity" evidence="1">
    <location>
        <begin position="389"/>
        <end position="404"/>
    </location>
</feature>
<dbReference type="GO" id="GO:0000812">
    <property type="term" value="C:Swr1 complex"/>
    <property type="evidence" value="ECO:0007669"/>
    <property type="project" value="InterPro"/>
</dbReference>
<feature type="compositionally biased region" description="Low complexity" evidence="1">
    <location>
        <begin position="43"/>
        <end position="53"/>
    </location>
</feature>
<dbReference type="PANTHER" id="PTHR28108">
    <property type="entry name" value="SWR1-COMPLEX PROTEIN 3"/>
    <property type="match status" value="1"/>
</dbReference>
<protein>
    <recommendedName>
        <fullName evidence="2">SWR1-complex protein 3 domain-containing protein</fullName>
    </recommendedName>
</protein>
<feature type="region of interest" description="Disordered" evidence="1">
    <location>
        <begin position="320"/>
        <end position="531"/>
    </location>
</feature>
<feature type="compositionally biased region" description="Pro residues" evidence="1">
    <location>
        <begin position="347"/>
        <end position="388"/>
    </location>
</feature>
<feature type="compositionally biased region" description="Polar residues" evidence="1">
    <location>
        <begin position="671"/>
        <end position="683"/>
    </location>
</feature>
<proteinExistence type="predicted"/>
<feature type="compositionally biased region" description="Basic and acidic residues" evidence="1">
    <location>
        <begin position="1"/>
        <end position="22"/>
    </location>
</feature>
<feature type="compositionally biased region" description="Basic and acidic residues" evidence="1">
    <location>
        <begin position="130"/>
        <end position="143"/>
    </location>
</feature>
<feature type="compositionally biased region" description="Basic and acidic residues" evidence="1">
    <location>
        <begin position="617"/>
        <end position="641"/>
    </location>
</feature>
<dbReference type="STRING" id="454130.A0A0U5GS44"/>
<dbReference type="OMA" id="LQYGPPN"/>
<feature type="region of interest" description="Disordered" evidence="1">
    <location>
        <begin position="166"/>
        <end position="283"/>
    </location>
</feature>
<feature type="region of interest" description="Disordered" evidence="1">
    <location>
        <begin position="592"/>
        <end position="695"/>
    </location>
</feature>
<feature type="domain" description="SWR1-complex protein 3" evidence="2">
    <location>
        <begin position="76"/>
        <end position="168"/>
    </location>
</feature>
<feature type="compositionally biased region" description="Pro residues" evidence="1">
    <location>
        <begin position="229"/>
        <end position="248"/>
    </location>
</feature>
<feature type="compositionally biased region" description="Low complexity" evidence="1">
    <location>
        <begin position="487"/>
        <end position="502"/>
    </location>
</feature>
<organism evidence="3 4">
    <name type="scientific">Aspergillus calidoustus</name>
    <dbReference type="NCBI Taxonomy" id="454130"/>
    <lineage>
        <taxon>Eukaryota</taxon>
        <taxon>Fungi</taxon>
        <taxon>Dikarya</taxon>
        <taxon>Ascomycota</taxon>
        <taxon>Pezizomycotina</taxon>
        <taxon>Eurotiomycetes</taxon>
        <taxon>Eurotiomycetidae</taxon>
        <taxon>Eurotiales</taxon>
        <taxon>Aspergillaceae</taxon>
        <taxon>Aspergillus</taxon>
        <taxon>Aspergillus subgen. Nidulantes</taxon>
    </lineage>
</organism>
<evidence type="ECO:0000256" key="1">
    <source>
        <dbReference type="SAM" id="MobiDB-lite"/>
    </source>
</evidence>
<feature type="compositionally biased region" description="Pro residues" evidence="1">
    <location>
        <begin position="264"/>
        <end position="273"/>
    </location>
</feature>
<dbReference type="AlphaFoldDB" id="A0A0U5GS44"/>
<evidence type="ECO:0000259" key="2">
    <source>
        <dbReference type="Pfam" id="PF24707"/>
    </source>
</evidence>
<feature type="region of interest" description="Disordered" evidence="1">
    <location>
        <begin position="126"/>
        <end position="147"/>
    </location>
</feature>
<feature type="compositionally biased region" description="Polar residues" evidence="1">
    <location>
        <begin position="23"/>
        <end position="37"/>
    </location>
</feature>
<dbReference type="EMBL" id="CDMC01000006">
    <property type="protein sequence ID" value="CEN61818.1"/>
    <property type="molecule type" value="Genomic_DNA"/>
</dbReference>
<dbReference type="Proteomes" id="UP000054771">
    <property type="component" value="Unassembled WGS sequence"/>
</dbReference>